<feature type="domain" description="Enolpyruvate transferase" evidence="3">
    <location>
        <begin position="7"/>
        <end position="54"/>
    </location>
</feature>
<dbReference type="Pfam" id="PF00275">
    <property type="entry name" value="EPSP_synthase"/>
    <property type="match status" value="1"/>
</dbReference>
<feature type="compositionally biased region" description="Polar residues" evidence="2">
    <location>
        <begin position="1"/>
        <end position="12"/>
    </location>
</feature>
<evidence type="ECO:0000256" key="2">
    <source>
        <dbReference type="SAM" id="MobiDB-lite"/>
    </source>
</evidence>
<accession>A0ABD5T2M5</accession>
<dbReference type="AlphaFoldDB" id="A0ABD5T2M5"/>
<evidence type="ECO:0000313" key="5">
    <source>
        <dbReference type="Proteomes" id="UP001596274"/>
    </source>
</evidence>
<feature type="region of interest" description="Disordered" evidence="2">
    <location>
        <begin position="1"/>
        <end position="21"/>
    </location>
</feature>
<dbReference type="InterPro" id="IPR036968">
    <property type="entry name" value="Enolpyruvate_Tfrase_sf"/>
</dbReference>
<protein>
    <submittedName>
        <fullName evidence="4">3-phosphoshikimate 1-carboxyvinyltransferase</fullName>
    </submittedName>
</protein>
<dbReference type="Gene3D" id="3.65.10.10">
    <property type="entry name" value="Enolpyruvate transferase domain"/>
    <property type="match status" value="1"/>
</dbReference>
<sequence length="55" mass="5759">MDVHVTTSTVRGTTRAPPSKSYTHRALLAAGYSDGATVRSPRVSADTRATARAVS</sequence>
<evidence type="ECO:0000259" key="3">
    <source>
        <dbReference type="Pfam" id="PF00275"/>
    </source>
</evidence>
<reference evidence="4 5" key="1">
    <citation type="journal article" date="2019" name="Int. J. Syst. Evol. Microbiol.">
        <title>The Global Catalogue of Microorganisms (GCM) 10K type strain sequencing project: providing services to taxonomists for standard genome sequencing and annotation.</title>
        <authorList>
            <consortium name="The Broad Institute Genomics Platform"/>
            <consortium name="The Broad Institute Genome Sequencing Center for Infectious Disease"/>
            <person name="Wu L."/>
            <person name="Ma J."/>
        </authorList>
    </citation>
    <scope>NUCLEOTIDE SEQUENCE [LARGE SCALE GENOMIC DNA]</scope>
    <source>
        <strain evidence="4 5">PJ61</strain>
    </source>
</reference>
<dbReference type="EMBL" id="JBHSWT010000492">
    <property type="protein sequence ID" value="MFC6771750.1"/>
    <property type="molecule type" value="Genomic_DNA"/>
</dbReference>
<dbReference type="InterPro" id="IPR013792">
    <property type="entry name" value="RNA3'P_cycl/enolpyr_Trfase_a/b"/>
</dbReference>
<comment type="caution">
    <text evidence="4">The sequence shown here is derived from an EMBL/GenBank/DDBJ whole genome shotgun (WGS) entry which is preliminary data.</text>
</comment>
<feature type="non-terminal residue" evidence="4">
    <location>
        <position position="55"/>
    </location>
</feature>
<keyword evidence="1" id="KW-0808">Transferase</keyword>
<keyword evidence="5" id="KW-1185">Reference proteome</keyword>
<proteinExistence type="predicted"/>
<dbReference type="GO" id="GO:0016740">
    <property type="term" value="F:transferase activity"/>
    <property type="evidence" value="ECO:0007669"/>
    <property type="project" value="UniProtKB-KW"/>
</dbReference>
<dbReference type="SUPFAM" id="SSF55205">
    <property type="entry name" value="EPT/RTPC-like"/>
    <property type="match status" value="1"/>
</dbReference>
<evidence type="ECO:0000256" key="1">
    <source>
        <dbReference type="ARBA" id="ARBA00022679"/>
    </source>
</evidence>
<name>A0ABD5T2M5_9EURY</name>
<evidence type="ECO:0000313" key="4">
    <source>
        <dbReference type="EMBL" id="MFC6771750.1"/>
    </source>
</evidence>
<feature type="region of interest" description="Disordered" evidence="2">
    <location>
        <begin position="36"/>
        <end position="55"/>
    </location>
</feature>
<dbReference type="Proteomes" id="UP001596274">
    <property type="component" value="Unassembled WGS sequence"/>
</dbReference>
<organism evidence="4 5">
    <name type="scientific">Halorubrum pallidum</name>
    <dbReference type="NCBI Taxonomy" id="1526114"/>
    <lineage>
        <taxon>Archaea</taxon>
        <taxon>Methanobacteriati</taxon>
        <taxon>Methanobacteriota</taxon>
        <taxon>Stenosarchaea group</taxon>
        <taxon>Halobacteria</taxon>
        <taxon>Halobacteriales</taxon>
        <taxon>Haloferacaceae</taxon>
        <taxon>Halorubrum</taxon>
    </lineage>
</organism>
<dbReference type="InterPro" id="IPR001986">
    <property type="entry name" value="Enolpyruvate_Tfrase_dom"/>
</dbReference>
<gene>
    <name evidence="4" type="ORF">ACFQDD_09520</name>
</gene>